<protein>
    <submittedName>
        <fullName evidence="3">Uncharacterized protein</fullName>
    </submittedName>
</protein>
<proteinExistence type="predicted"/>
<keyword evidence="4" id="KW-1185">Reference proteome</keyword>
<organism evidence="3 4">
    <name type="scientific">Mycena metata</name>
    <dbReference type="NCBI Taxonomy" id="1033252"/>
    <lineage>
        <taxon>Eukaryota</taxon>
        <taxon>Fungi</taxon>
        <taxon>Dikarya</taxon>
        <taxon>Basidiomycota</taxon>
        <taxon>Agaricomycotina</taxon>
        <taxon>Agaricomycetes</taxon>
        <taxon>Agaricomycetidae</taxon>
        <taxon>Agaricales</taxon>
        <taxon>Marasmiineae</taxon>
        <taxon>Mycenaceae</taxon>
        <taxon>Mycena</taxon>
    </lineage>
</organism>
<comment type="caution">
    <text evidence="3">The sequence shown here is derived from an EMBL/GenBank/DDBJ whole genome shotgun (WGS) entry which is preliminary data.</text>
</comment>
<feature type="region of interest" description="Disordered" evidence="1">
    <location>
        <begin position="135"/>
        <end position="162"/>
    </location>
</feature>
<feature type="transmembrane region" description="Helical" evidence="2">
    <location>
        <begin position="166"/>
        <end position="189"/>
    </location>
</feature>
<gene>
    <name evidence="3" type="ORF">B0H16DRAFT_1470038</name>
</gene>
<evidence type="ECO:0000256" key="2">
    <source>
        <dbReference type="SAM" id="Phobius"/>
    </source>
</evidence>
<evidence type="ECO:0000313" key="4">
    <source>
        <dbReference type="Proteomes" id="UP001215598"/>
    </source>
</evidence>
<keyword evidence="2" id="KW-0472">Membrane</keyword>
<dbReference type="EMBL" id="JARKIB010000165">
    <property type="protein sequence ID" value="KAJ7729466.1"/>
    <property type="molecule type" value="Genomic_DNA"/>
</dbReference>
<dbReference type="Proteomes" id="UP001215598">
    <property type="component" value="Unassembled WGS sequence"/>
</dbReference>
<keyword evidence="2" id="KW-0812">Transmembrane</keyword>
<sequence>MFQGGYNQEVAIRWHCRRHNGRSQLGLRSTIETGVPVSVEWVRDIGDPTSFGPMQRGLEGSEGILSVTPVPNYAGASSGTASGVRNGWVLLKQTPTSQVLLAGIQQQSLKAGETPNQLSAGKQVTVIAAVDDTAPVVPTSTNGPADSSPLPTTTTASSPSASPHPVSGAIIIVAILTPLLLLLAVGWIVRRQRKVMRYRIDRFSQAWTRRRRASALAHFNFMPAHTPRMKMGCR</sequence>
<evidence type="ECO:0000313" key="3">
    <source>
        <dbReference type="EMBL" id="KAJ7729466.1"/>
    </source>
</evidence>
<feature type="compositionally biased region" description="Low complexity" evidence="1">
    <location>
        <begin position="144"/>
        <end position="162"/>
    </location>
</feature>
<dbReference type="AlphaFoldDB" id="A0AAD7MT42"/>
<evidence type="ECO:0000256" key="1">
    <source>
        <dbReference type="SAM" id="MobiDB-lite"/>
    </source>
</evidence>
<name>A0AAD7MT42_9AGAR</name>
<reference evidence="3" key="1">
    <citation type="submission" date="2023-03" db="EMBL/GenBank/DDBJ databases">
        <title>Massive genome expansion in bonnet fungi (Mycena s.s.) driven by repeated elements and novel gene families across ecological guilds.</title>
        <authorList>
            <consortium name="Lawrence Berkeley National Laboratory"/>
            <person name="Harder C.B."/>
            <person name="Miyauchi S."/>
            <person name="Viragh M."/>
            <person name="Kuo A."/>
            <person name="Thoen E."/>
            <person name="Andreopoulos B."/>
            <person name="Lu D."/>
            <person name="Skrede I."/>
            <person name="Drula E."/>
            <person name="Henrissat B."/>
            <person name="Morin E."/>
            <person name="Kohler A."/>
            <person name="Barry K."/>
            <person name="LaButti K."/>
            <person name="Morin E."/>
            <person name="Salamov A."/>
            <person name="Lipzen A."/>
            <person name="Mereny Z."/>
            <person name="Hegedus B."/>
            <person name="Baldrian P."/>
            <person name="Stursova M."/>
            <person name="Weitz H."/>
            <person name="Taylor A."/>
            <person name="Grigoriev I.V."/>
            <person name="Nagy L.G."/>
            <person name="Martin F."/>
            <person name="Kauserud H."/>
        </authorList>
    </citation>
    <scope>NUCLEOTIDE SEQUENCE</scope>
    <source>
        <strain evidence="3">CBHHK182m</strain>
    </source>
</reference>
<keyword evidence="2" id="KW-1133">Transmembrane helix</keyword>
<accession>A0AAD7MT42</accession>